<dbReference type="PROSITE" id="PS50237">
    <property type="entry name" value="HECT"/>
    <property type="match status" value="1"/>
</dbReference>
<comment type="similarity">
    <text evidence="2">Belongs to the UPL family. K-HECT subfamily.</text>
</comment>
<dbReference type="InterPro" id="IPR016024">
    <property type="entry name" value="ARM-type_fold"/>
</dbReference>
<feature type="compositionally biased region" description="Low complexity" evidence="7">
    <location>
        <begin position="559"/>
        <end position="588"/>
    </location>
</feature>
<protein>
    <recommendedName>
        <fullName evidence="3">HECT-type E3 ubiquitin transferase</fullName>
        <ecNumber evidence="3">2.3.2.26</ecNumber>
    </recommendedName>
</protein>
<evidence type="ECO:0000256" key="4">
    <source>
        <dbReference type="ARBA" id="ARBA00022679"/>
    </source>
</evidence>
<feature type="compositionally biased region" description="Basic and acidic residues" evidence="7">
    <location>
        <begin position="752"/>
        <end position="775"/>
    </location>
</feature>
<keyword evidence="4" id="KW-0808">Transferase</keyword>
<evidence type="ECO:0000313" key="10">
    <source>
        <dbReference type="Proteomes" id="UP001211907"/>
    </source>
</evidence>
<feature type="compositionally biased region" description="Low complexity" evidence="7">
    <location>
        <begin position="1222"/>
        <end position="1251"/>
    </location>
</feature>
<dbReference type="SUPFAM" id="SSF48371">
    <property type="entry name" value="ARM repeat"/>
    <property type="match status" value="1"/>
</dbReference>
<evidence type="ECO:0000256" key="3">
    <source>
        <dbReference type="ARBA" id="ARBA00012485"/>
    </source>
</evidence>
<keyword evidence="5 6" id="KW-0833">Ubl conjugation pathway</keyword>
<dbReference type="SMART" id="SM00119">
    <property type="entry name" value="HECTc"/>
    <property type="match status" value="1"/>
</dbReference>
<reference evidence="9" key="1">
    <citation type="submission" date="2020-05" db="EMBL/GenBank/DDBJ databases">
        <title>Phylogenomic resolution of chytrid fungi.</title>
        <authorList>
            <person name="Stajich J.E."/>
            <person name="Amses K."/>
            <person name="Simmons R."/>
            <person name="Seto K."/>
            <person name="Myers J."/>
            <person name="Bonds A."/>
            <person name="Quandt C.A."/>
            <person name="Barry K."/>
            <person name="Liu P."/>
            <person name="Grigoriev I."/>
            <person name="Longcore J.E."/>
            <person name="James T.Y."/>
        </authorList>
    </citation>
    <scope>NUCLEOTIDE SEQUENCE</scope>
    <source>
        <strain evidence="9">JEL0513</strain>
    </source>
</reference>
<organism evidence="9 10">
    <name type="scientific">Physocladia obscura</name>
    <dbReference type="NCBI Taxonomy" id="109957"/>
    <lineage>
        <taxon>Eukaryota</taxon>
        <taxon>Fungi</taxon>
        <taxon>Fungi incertae sedis</taxon>
        <taxon>Chytridiomycota</taxon>
        <taxon>Chytridiomycota incertae sedis</taxon>
        <taxon>Chytridiomycetes</taxon>
        <taxon>Chytridiales</taxon>
        <taxon>Chytriomycetaceae</taxon>
        <taxon>Physocladia</taxon>
    </lineage>
</organism>
<dbReference type="SUPFAM" id="SSF56204">
    <property type="entry name" value="Hect, E3 ligase catalytic domain"/>
    <property type="match status" value="1"/>
</dbReference>
<dbReference type="EMBL" id="JADGJH010000118">
    <property type="protein sequence ID" value="KAJ3137194.1"/>
    <property type="molecule type" value="Genomic_DNA"/>
</dbReference>
<dbReference type="GO" id="GO:0043161">
    <property type="term" value="P:proteasome-mediated ubiquitin-dependent protein catabolic process"/>
    <property type="evidence" value="ECO:0007669"/>
    <property type="project" value="TreeGrafter"/>
</dbReference>
<dbReference type="PANTHER" id="PTHR45670:SF1">
    <property type="entry name" value="E3 UBIQUITIN-PROTEIN LIGASE HECTD1"/>
    <property type="match status" value="1"/>
</dbReference>
<dbReference type="Gene3D" id="3.30.2410.10">
    <property type="entry name" value="Hect, E3 ligase catalytic domain"/>
    <property type="match status" value="1"/>
</dbReference>
<feature type="region of interest" description="Disordered" evidence="7">
    <location>
        <begin position="130"/>
        <end position="152"/>
    </location>
</feature>
<feature type="region of interest" description="Disordered" evidence="7">
    <location>
        <begin position="1"/>
        <end position="86"/>
    </location>
</feature>
<dbReference type="EC" id="2.3.2.26" evidence="3"/>
<keyword evidence="10" id="KW-1185">Reference proteome</keyword>
<dbReference type="InterPro" id="IPR011989">
    <property type="entry name" value="ARM-like"/>
</dbReference>
<dbReference type="Gene3D" id="1.25.10.10">
    <property type="entry name" value="Leucine-rich Repeat Variant"/>
    <property type="match status" value="1"/>
</dbReference>
<feature type="active site" description="Glycyl thioester intermediate" evidence="6">
    <location>
        <position position="1902"/>
    </location>
</feature>
<accession>A0AAD5XKB2</accession>
<evidence type="ECO:0000313" key="9">
    <source>
        <dbReference type="EMBL" id="KAJ3137194.1"/>
    </source>
</evidence>
<feature type="region of interest" description="Disordered" evidence="7">
    <location>
        <begin position="536"/>
        <end position="588"/>
    </location>
</feature>
<dbReference type="Proteomes" id="UP001211907">
    <property type="component" value="Unassembled WGS sequence"/>
</dbReference>
<dbReference type="InterPro" id="IPR000569">
    <property type="entry name" value="HECT_dom"/>
</dbReference>
<dbReference type="GO" id="GO:0016607">
    <property type="term" value="C:nuclear speck"/>
    <property type="evidence" value="ECO:0007669"/>
    <property type="project" value="TreeGrafter"/>
</dbReference>
<comment type="caution">
    <text evidence="9">The sequence shown here is derived from an EMBL/GenBank/DDBJ whole genome shotgun (WGS) entry which is preliminary data.</text>
</comment>
<evidence type="ECO:0000256" key="1">
    <source>
        <dbReference type="ARBA" id="ARBA00000885"/>
    </source>
</evidence>
<evidence type="ECO:0000256" key="5">
    <source>
        <dbReference type="ARBA" id="ARBA00022786"/>
    </source>
</evidence>
<feature type="region of interest" description="Disordered" evidence="7">
    <location>
        <begin position="1193"/>
        <end position="1251"/>
    </location>
</feature>
<dbReference type="GO" id="GO:0061630">
    <property type="term" value="F:ubiquitin protein ligase activity"/>
    <property type="evidence" value="ECO:0007669"/>
    <property type="project" value="UniProtKB-EC"/>
</dbReference>
<evidence type="ECO:0000256" key="7">
    <source>
        <dbReference type="SAM" id="MobiDB-lite"/>
    </source>
</evidence>
<feature type="compositionally biased region" description="Low complexity" evidence="7">
    <location>
        <begin position="1197"/>
        <end position="1209"/>
    </location>
</feature>
<dbReference type="InterPro" id="IPR057948">
    <property type="entry name" value="TPR_TRIP12_N"/>
</dbReference>
<feature type="region of interest" description="Disordered" evidence="7">
    <location>
        <begin position="749"/>
        <end position="782"/>
    </location>
</feature>
<feature type="compositionally biased region" description="Low complexity" evidence="7">
    <location>
        <begin position="135"/>
        <end position="152"/>
    </location>
</feature>
<dbReference type="InterPro" id="IPR045322">
    <property type="entry name" value="HECTD1/TRIP12-like"/>
</dbReference>
<comment type="catalytic activity">
    <reaction evidence="1">
        <text>S-ubiquitinyl-[E2 ubiquitin-conjugating enzyme]-L-cysteine + [acceptor protein]-L-lysine = [E2 ubiquitin-conjugating enzyme]-L-cysteine + N(6)-ubiquitinyl-[acceptor protein]-L-lysine.</text>
        <dbReference type="EC" id="2.3.2.26"/>
    </reaction>
</comment>
<feature type="compositionally biased region" description="Acidic residues" evidence="7">
    <location>
        <begin position="1145"/>
        <end position="1181"/>
    </location>
</feature>
<dbReference type="Pfam" id="PF00632">
    <property type="entry name" value="HECT"/>
    <property type="match status" value="1"/>
</dbReference>
<evidence type="ECO:0000259" key="8">
    <source>
        <dbReference type="PROSITE" id="PS50237"/>
    </source>
</evidence>
<name>A0AAD5XKB2_9FUNG</name>
<proteinExistence type="inferred from homology"/>
<feature type="region of interest" description="Disordered" evidence="7">
    <location>
        <begin position="1131"/>
        <end position="1181"/>
    </location>
</feature>
<sequence>MGRKSRSSLRKSISTKSDNDDDVISESDPMQLDVNRIASPGSKKTKLKKPLPPPKQNNGNDDDEMIETNKEHRHSNNEEEEEADLNEHDEDNMTKFMNAIMNAQSQSAESGATQSEARSALFHAMFGGPPPRQLSSAAPEATSSTATTATTTIQSSGKFGPILRNLSSKDLELQSLALQELAEILSMATEDMFAGYSAQSAHISGFHTREFTAALVSLLSPNISDDLDPFLMDDYGSGGGGFMASEVMVLACRCLANLVEANPHAASIVVQCGGVKALVGKLREIEYIELAEQVLAVLDKICVDYASAIIKEDGLIACIHYLDFFSLHVQRTAVSIVSKSCKTGLPSVQRTCDPSTVSKLSEILPILKPLLSSTADAKMTANAISAIESIVFWCRYDEKTLTSLANPLIPAIMALVRPAAESASAQFSISASFHGSSNVITHSVPVVSSSLFTQLLRILVVICKGSAELHARMLYNDCGVTDAVCAYLTSGDTQGGGMVGAPTDQVVQILVLAGELFSGFESPESAAEWTMHPRKIETSTENDVANPVEELPARRKQKASAAAKKAAPPSSRTLRSSTSSTSLSGTAASITTKLEPVAATVSTNNPAVISSPNRRNHILPHSTKPLLETYASRILPITMQVFSTSVHPQIRRLSVECTAKAINVCENAPNVGKFVQELLLARHNGGDALFFAGTGVIISKVVVSREQIKNSSNTVVVGELVREGVLSEVRKCVEELESEVSVAKKVNAVESQDTKKHDDENENVGKKGEGDEKDNSSPVGGLLEGMKNVFERMTGVVSSSSSSMSAVGTSSSPTVPVVQHITGLNGEKYTDGEVREWLLQAATAFLKQVSETSNNKPMISTSLSASFDVLSDLKKLGKLLSGAAISQKSSVSTPLVKVAAVSTPASKNDILGLMLSELHRVATHFAGLSHSNSIYPVCGVTGFEVLESGIIDGLLAYLTHPSGTNTTIVSDTHSKLTGTFTAPLLLRQQAFLHVFMDGPLLAHTGSSNLYTPNALRNCVSRLQECLSRSEAFAIIVAIPTLANWSSSSGHESLLSLFGGGFSNSSGGGGAATVREQSNPAIQLARQVRLKLVADGDGDGVPASLRSFVVSVHAVATFKSFEDFLKTRVGASLSSRGDDDKNNADENCDEDNGVHDDDDDDDDDEDDDDDDNDDDDNDDDDREELVDLQELLESARGISTSSSPIVTPVAVIPPPSSPHKSRSSSPTRPKSPTKSTTSVSKSIASASSASVTPLSYAGAASNNGIAIKFTLGDEEIPTESTVFGALYRHEMDLTKKSSLPNIWNKTYTIKFKKVAVVTPAKIKHVSPKPPDLTEPDSAAHKIMLLLRVLYLLNTNWQEVYEEFSLAKLAAPMPGVATAADGHNQQHQQQQQQHPLAILSPLPATFFINNKITHKLNRQLAEPLIVASSVLPTWSNTVARDFSFLVPFETRLAYVQSTAFGYARSVARWTNNTLDLTNNSAVAHSRSLASMRDSLTDAAAAAIGRIPRQKVRIARARLVDSMMKVMDLYGGTNSLIEVEFFDEVGTGLGPTLEFYSSVCHEMRRSSGVAVSKPVKGGTASSAAATVTGDTVTVWRNGNGVSGDYLNPREGLFPAPLDPTTSATVVAFFGAMGTFVAKALLDSRIVDMPFSSIFLEMVVWGRHWDLEDITTIDNVGASLNVIKHVDGNLHASLSDIFKFAQLASAIESNKELTAQEKKDSLATITVKGARLEELCLDFTLPGYPSIELQVNGENTPITLENVSTYVARVIEATIGNGVQTQVDAFRAGFCKVFDIAVLKCFSVQELSLLMGGSSENEDWTYLTIMDAIKADHGYTRESQPIQCLAEMMESFTAVERREFLMFVTGSPKLPIGGFKALNPRLTVVRKSADIVGTNMDEYLPSVMTCVNYLKVPAYSSKDVMRERFEVAMKEGQGSFHLS</sequence>
<dbReference type="Gene3D" id="3.90.1750.10">
    <property type="entry name" value="Hect, E3 ligase catalytic domains"/>
    <property type="match status" value="1"/>
</dbReference>
<dbReference type="Pfam" id="PF25579">
    <property type="entry name" value="TPR_TRIP12_N"/>
    <property type="match status" value="1"/>
</dbReference>
<evidence type="ECO:0000256" key="6">
    <source>
        <dbReference type="PROSITE-ProRule" id="PRU00104"/>
    </source>
</evidence>
<evidence type="ECO:0000256" key="2">
    <source>
        <dbReference type="ARBA" id="ARBA00006331"/>
    </source>
</evidence>
<feature type="compositionally biased region" description="Basic and acidic residues" evidence="7">
    <location>
        <begin position="67"/>
        <end position="77"/>
    </location>
</feature>
<gene>
    <name evidence="9" type="primary">UFD4</name>
    <name evidence="9" type="ORF">HK100_000875</name>
</gene>
<feature type="domain" description="HECT" evidence="8">
    <location>
        <begin position="1602"/>
        <end position="1935"/>
    </location>
</feature>
<dbReference type="PANTHER" id="PTHR45670">
    <property type="entry name" value="E3 UBIQUITIN-PROTEIN LIGASE TRIP12"/>
    <property type="match status" value="1"/>
</dbReference>
<dbReference type="GO" id="GO:0000209">
    <property type="term" value="P:protein polyubiquitination"/>
    <property type="evidence" value="ECO:0007669"/>
    <property type="project" value="TreeGrafter"/>
</dbReference>
<dbReference type="InterPro" id="IPR035983">
    <property type="entry name" value="Hect_E3_ubiquitin_ligase"/>
</dbReference>